<protein>
    <submittedName>
        <fullName evidence="1">Methyl-accepting chemotaxis protein</fullName>
    </submittedName>
</protein>
<dbReference type="Proteomes" id="UP001439875">
    <property type="component" value="Unassembled WGS sequence"/>
</dbReference>
<sequence>MNWIKHMKITQKFLLLLVVTLLSLSAIGIVSYVQLKNMGNKLDDMYENKLAPIEALSALKNNTQYVRLALIELMINTEKERNEELLDAVENRTKENQKLRAAYHTDNAKEEALIGRVTDLAQEFQGYKEELLDLSMENQNQEAYELYVAKVAPLLNEIDDLYTELIQLNSDQAKSTNQNNQADIHSSIIISICLIAIALAMYVGFSWIIALFISNPIKEMEELMKKAKNGDLTVQSSYQSKDEIGSLAFSFNEMVNQLRDLIMKVRESSDHVAASSEQLMASAEETNNAAEHITETSTLLASGAEVSVKGTENVSISMQEMATGINNIANAISLVSEHSIATADESKKGDIALNKTIDQMKSINQTVLSSSSIIKELGSRSTEIEKIVAVISGISEQTNLLALNASIEAARAGEHGKGFAVVANEVKKLAEESRRSAEHITQLIQNIQHNTLNAVASMEDCTKEVKTGLDLINETGKSFGMILNSAADVSNQSEEVSAAAEQISASVEQMAFNILDVSNKAKDASFNSQNVAAGAEEQLASMQEITASANALAKMAEELRNMVSTFKIS</sequence>
<dbReference type="EMBL" id="JBBMEW010000013">
    <property type="protein sequence ID" value="MEQ2527935.1"/>
    <property type="molecule type" value="Genomic_DNA"/>
</dbReference>
<accession>A0ACC6SDA4</accession>
<comment type="caution">
    <text evidence="1">The sequence shown here is derived from an EMBL/GenBank/DDBJ whole genome shotgun (WGS) entry which is preliminary data.</text>
</comment>
<name>A0ACC6SDA4_9BACI</name>
<gene>
    <name evidence="1" type="ORF">WMO40_14605</name>
</gene>
<reference evidence="1" key="1">
    <citation type="submission" date="2024-03" db="EMBL/GenBank/DDBJ databases">
        <title>Human intestinal bacterial collection.</title>
        <authorList>
            <person name="Pauvert C."/>
            <person name="Hitch T.C.A."/>
            <person name="Clavel T."/>
        </authorList>
    </citation>
    <scope>NUCLEOTIDE SEQUENCE</scope>
    <source>
        <strain evidence="1">CLA-AA-H227</strain>
    </source>
</reference>
<proteinExistence type="predicted"/>
<evidence type="ECO:0000313" key="2">
    <source>
        <dbReference type="Proteomes" id="UP001439875"/>
    </source>
</evidence>
<evidence type="ECO:0000313" key="1">
    <source>
        <dbReference type="EMBL" id="MEQ2527935.1"/>
    </source>
</evidence>
<keyword evidence="2" id="KW-1185">Reference proteome</keyword>
<organism evidence="1 2">
    <name type="scientific">Robertmurraya yapensis</name>
    <name type="common">ex Hitch et al 2024</name>
    <dbReference type="NCBI Taxonomy" id="3133160"/>
    <lineage>
        <taxon>Bacteria</taxon>
        <taxon>Bacillati</taxon>
        <taxon>Bacillota</taxon>
        <taxon>Bacilli</taxon>
        <taxon>Bacillales</taxon>
        <taxon>Bacillaceae</taxon>
        <taxon>Robertmurraya</taxon>
    </lineage>
</organism>